<gene>
    <name evidence="6" type="ORF">CWE10_17230</name>
</gene>
<feature type="domain" description="4Fe-4S ferredoxin-type" evidence="5">
    <location>
        <begin position="4"/>
        <end position="34"/>
    </location>
</feature>
<dbReference type="RefSeq" id="WP_273381306.1">
    <property type="nucleotide sequence ID" value="NZ_JACSIR010000189.1"/>
</dbReference>
<dbReference type="PANTHER" id="PTHR43177:SF3">
    <property type="entry name" value="PROTEIN NRFC HOMOLOG"/>
    <property type="match status" value="1"/>
</dbReference>
<feature type="domain" description="4Fe-4S ferredoxin-type" evidence="5">
    <location>
        <begin position="49"/>
        <end position="80"/>
    </location>
</feature>
<evidence type="ECO:0000256" key="4">
    <source>
        <dbReference type="ARBA" id="ARBA00023014"/>
    </source>
</evidence>
<dbReference type="GO" id="GO:0051539">
    <property type="term" value="F:4 iron, 4 sulfur cluster binding"/>
    <property type="evidence" value="ECO:0007669"/>
    <property type="project" value="UniProtKB-KW"/>
</dbReference>
<evidence type="ECO:0000256" key="2">
    <source>
        <dbReference type="ARBA" id="ARBA00022723"/>
    </source>
</evidence>
<dbReference type="InterPro" id="IPR017900">
    <property type="entry name" value="4Fe4S_Fe_S_CS"/>
</dbReference>
<keyword evidence="2" id="KW-0479">Metal-binding</keyword>
<dbReference type="Gene3D" id="3.30.70.20">
    <property type="match status" value="2"/>
</dbReference>
<name>A0A953IEI5_SYMTR</name>
<reference evidence="6" key="1">
    <citation type="submission" date="2017-11" db="EMBL/GenBank/DDBJ databases">
        <title>Three new genomes from thermophilic consortium.</title>
        <authorList>
            <person name="Quaggio R."/>
            <person name="Amgarten D."/>
            <person name="Setubal J.C."/>
        </authorList>
    </citation>
    <scope>NUCLEOTIDE SEQUENCE</scope>
    <source>
        <strain evidence="6">ZCTH01-B2</strain>
    </source>
</reference>
<accession>A0A953IEI5</accession>
<dbReference type="CDD" id="cd10551">
    <property type="entry name" value="PsrB"/>
    <property type="match status" value="1"/>
</dbReference>
<dbReference type="PROSITE" id="PS00198">
    <property type="entry name" value="4FE4S_FER_1"/>
    <property type="match status" value="1"/>
</dbReference>
<evidence type="ECO:0000256" key="1">
    <source>
        <dbReference type="ARBA" id="ARBA00022485"/>
    </source>
</evidence>
<dbReference type="PANTHER" id="PTHR43177">
    <property type="entry name" value="PROTEIN NRFC"/>
    <property type="match status" value="1"/>
</dbReference>
<protein>
    <submittedName>
        <fullName evidence="6">4Fe-4S ferredoxin</fullName>
    </submittedName>
</protein>
<organism evidence="6 7">
    <name type="scientific">Symbiobacterium thermophilum</name>
    <dbReference type="NCBI Taxonomy" id="2734"/>
    <lineage>
        <taxon>Bacteria</taxon>
        <taxon>Bacillati</taxon>
        <taxon>Bacillota</taxon>
        <taxon>Clostridia</taxon>
        <taxon>Eubacteriales</taxon>
        <taxon>Symbiobacteriaceae</taxon>
        <taxon>Symbiobacterium</taxon>
    </lineage>
</organism>
<dbReference type="SUPFAM" id="SSF54862">
    <property type="entry name" value="4Fe-4S ferredoxins"/>
    <property type="match status" value="1"/>
</dbReference>
<dbReference type="GO" id="GO:0046872">
    <property type="term" value="F:metal ion binding"/>
    <property type="evidence" value="ECO:0007669"/>
    <property type="project" value="UniProtKB-KW"/>
</dbReference>
<keyword evidence="1" id="KW-0004">4Fe-4S</keyword>
<comment type="caution">
    <text evidence="6">The sequence shown here is derived from an EMBL/GenBank/DDBJ whole genome shotgun (WGS) entry which is preliminary data.</text>
</comment>
<dbReference type="Pfam" id="PF13247">
    <property type="entry name" value="Fer4_11"/>
    <property type="match status" value="1"/>
</dbReference>
<keyword evidence="3" id="KW-0408">Iron</keyword>
<sequence>MTRYAYFVDLSLCAGCEACTVACQALNGLDWNIRYTKVDRMVVGTYPNVKSSFVTTQCLHCDDPPCAAVCPTGATYKTADGPVKIDDENCIGCQYCMTACPYEARTYDAAADVVRKCSFCHDRLGAGERPACEQTCLTGARMVGDLDDPTDPIHQQISAPDVIHIEGTSFYYRLPEHLDRAALPADFKPSVATFAWQSIVQPVGQILMGSTVAALLLSLAVNAFRNRGKEGAQDGNGQGERT</sequence>
<dbReference type="EMBL" id="PIUK01000274">
    <property type="protein sequence ID" value="MBY6277899.1"/>
    <property type="molecule type" value="Genomic_DNA"/>
</dbReference>
<evidence type="ECO:0000259" key="5">
    <source>
        <dbReference type="PROSITE" id="PS51379"/>
    </source>
</evidence>
<dbReference type="InterPro" id="IPR050954">
    <property type="entry name" value="ET_IronSulfur_Cluster-Binding"/>
</dbReference>
<evidence type="ECO:0000256" key="3">
    <source>
        <dbReference type="ARBA" id="ARBA00023004"/>
    </source>
</evidence>
<keyword evidence="4" id="KW-0411">Iron-sulfur</keyword>
<dbReference type="InterPro" id="IPR017896">
    <property type="entry name" value="4Fe4S_Fe-S-bd"/>
</dbReference>
<evidence type="ECO:0000313" key="7">
    <source>
        <dbReference type="Proteomes" id="UP000732377"/>
    </source>
</evidence>
<dbReference type="Proteomes" id="UP000732377">
    <property type="component" value="Unassembled WGS sequence"/>
</dbReference>
<dbReference type="PROSITE" id="PS51379">
    <property type="entry name" value="4FE4S_FER_2"/>
    <property type="match status" value="3"/>
</dbReference>
<dbReference type="AlphaFoldDB" id="A0A953IEI5"/>
<proteinExistence type="predicted"/>
<feature type="domain" description="4Fe-4S ferredoxin-type" evidence="5">
    <location>
        <begin position="81"/>
        <end position="110"/>
    </location>
</feature>
<evidence type="ECO:0000313" key="6">
    <source>
        <dbReference type="EMBL" id="MBY6277899.1"/>
    </source>
</evidence>